<dbReference type="InterPro" id="IPR001683">
    <property type="entry name" value="PX_dom"/>
</dbReference>
<evidence type="ECO:0000259" key="4">
    <source>
        <dbReference type="PROSITE" id="PS50195"/>
    </source>
</evidence>
<evidence type="ECO:0000313" key="5">
    <source>
        <dbReference type="Proteomes" id="UP000694863"/>
    </source>
</evidence>
<dbReference type="SUPFAM" id="SSF64268">
    <property type="entry name" value="PX domain"/>
    <property type="match status" value="1"/>
</dbReference>
<proteinExistence type="predicted"/>
<dbReference type="PANTHER" id="PTHR15706">
    <property type="entry name" value="SH3 MULTIPLE DOMAIN"/>
    <property type="match status" value="1"/>
</dbReference>
<dbReference type="PROSITE" id="PS50195">
    <property type="entry name" value="PX"/>
    <property type="match status" value="1"/>
</dbReference>
<keyword evidence="1 2" id="KW-0728">SH3 domain</keyword>
<dbReference type="Pfam" id="PF00787">
    <property type="entry name" value="PX"/>
    <property type="match status" value="1"/>
</dbReference>
<dbReference type="PANTHER" id="PTHR15706:SF10">
    <property type="entry name" value="NADPH OXIDASE ORGANIZER 1"/>
    <property type="match status" value="1"/>
</dbReference>
<dbReference type="InterPro" id="IPR036871">
    <property type="entry name" value="PX_dom_sf"/>
</dbReference>
<accession>A0ABM0IRP6</accession>
<organism evidence="5 6">
    <name type="scientific">Echinops telfairi</name>
    <name type="common">Lesser hedgehog tenrec</name>
    <dbReference type="NCBI Taxonomy" id="9371"/>
    <lineage>
        <taxon>Eukaryota</taxon>
        <taxon>Metazoa</taxon>
        <taxon>Chordata</taxon>
        <taxon>Craniata</taxon>
        <taxon>Vertebrata</taxon>
        <taxon>Euteleostomi</taxon>
        <taxon>Mammalia</taxon>
        <taxon>Eutheria</taxon>
        <taxon>Afrotheria</taxon>
        <taxon>Tenrecidae</taxon>
        <taxon>Tenrecinae</taxon>
        <taxon>Echinops</taxon>
    </lineage>
</organism>
<dbReference type="SMART" id="SM00312">
    <property type="entry name" value="PX"/>
    <property type="match status" value="1"/>
</dbReference>
<dbReference type="Gene3D" id="2.30.30.40">
    <property type="entry name" value="SH3 Domains"/>
    <property type="match status" value="2"/>
</dbReference>
<evidence type="ECO:0000256" key="2">
    <source>
        <dbReference type="PROSITE-ProRule" id="PRU00192"/>
    </source>
</evidence>
<keyword evidence="5" id="KW-1185">Reference proteome</keyword>
<dbReference type="InterPro" id="IPR051228">
    <property type="entry name" value="NADPH_Oxidase/PX-Domain"/>
</dbReference>
<dbReference type="PROSITE" id="PS50002">
    <property type="entry name" value="SH3"/>
    <property type="match status" value="2"/>
</dbReference>
<feature type="domain" description="PX" evidence="4">
    <location>
        <begin position="1"/>
        <end position="126"/>
    </location>
</feature>
<dbReference type="Proteomes" id="UP000694863">
    <property type="component" value="Unplaced"/>
</dbReference>
<feature type="domain" description="SH3" evidence="3">
    <location>
        <begin position="157"/>
        <end position="219"/>
    </location>
</feature>
<dbReference type="Pfam" id="PF00018">
    <property type="entry name" value="SH3_1"/>
    <property type="match status" value="1"/>
</dbReference>
<reference evidence="6" key="1">
    <citation type="submission" date="2025-08" db="UniProtKB">
        <authorList>
            <consortium name="RefSeq"/>
        </authorList>
    </citation>
    <scope>IDENTIFICATION</scope>
</reference>
<dbReference type="InterPro" id="IPR001452">
    <property type="entry name" value="SH3_domain"/>
</dbReference>
<name>A0ABM0IRP6_ECHTE</name>
<evidence type="ECO:0000313" key="6">
    <source>
        <dbReference type="RefSeq" id="XP_004706206.1"/>
    </source>
</evidence>
<dbReference type="SUPFAM" id="SSF50044">
    <property type="entry name" value="SH3-domain"/>
    <property type="match status" value="2"/>
</dbReference>
<gene>
    <name evidence="6" type="primary">NOXO1</name>
</gene>
<protein>
    <submittedName>
        <fullName evidence="6">NADPH oxidase organizer 1</fullName>
    </submittedName>
</protein>
<feature type="domain" description="SH3" evidence="3">
    <location>
        <begin position="229"/>
        <end position="288"/>
    </location>
</feature>
<evidence type="ECO:0000259" key="3">
    <source>
        <dbReference type="PROSITE" id="PS50002"/>
    </source>
</evidence>
<dbReference type="SMART" id="SM00326">
    <property type="entry name" value="SH3"/>
    <property type="match status" value="2"/>
</dbReference>
<dbReference type="RefSeq" id="XP_004706206.1">
    <property type="nucleotide sequence ID" value="XM_004706149.2"/>
</dbReference>
<dbReference type="InterPro" id="IPR036028">
    <property type="entry name" value="SH3-like_dom_sf"/>
</dbReference>
<sequence>MARVNARPVSVRAVALVQAGKSQTFVFSVCWAEGGGTLVRRSQEDFRRIHKMLREIFPVEAGRLRKSDCVLPKLPEVPLLARGRGTRCGLERLRLLEAYVRALLAVEHVSRSPAVTSFLEPQPLDLEPRLPHGSLVTLHVPEESLPAPEGSPDIRSVEAQNLHCLQPYSTQDTWGRPFQVQAQEALGVLLRHPSGWWLVENEDNQTAWFPAPYLEEAAPGQEQGMPLGSSGPRLYISQAYEGCSPEELSVPSGAHIHVLQTSDRGWWLCRYGGQEGLLPAVFLRPDRLGSLLGGAAGMEPARN</sequence>
<dbReference type="Gene3D" id="3.30.1520.10">
    <property type="entry name" value="Phox-like domain"/>
    <property type="match status" value="1"/>
</dbReference>
<dbReference type="GeneID" id="101661823"/>
<evidence type="ECO:0000256" key="1">
    <source>
        <dbReference type="ARBA" id="ARBA00022443"/>
    </source>
</evidence>